<organism evidence="1 2">
    <name type="scientific">Novipirellula herctigrandis</name>
    <dbReference type="NCBI Taxonomy" id="2527986"/>
    <lineage>
        <taxon>Bacteria</taxon>
        <taxon>Pseudomonadati</taxon>
        <taxon>Planctomycetota</taxon>
        <taxon>Planctomycetia</taxon>
        <taxon>Pirellulales</taxon>
        <taxon>Pirellulaceae</taxon>
        <taxon>Novipirellula</taxon>
    </lineage>
</organism>
<keyword evidence="2" id="KW-1185">Reference proteome</keyword>
<dbReference type="EMBL" id="SJPJ01000002">
    <property type="protein sequence ID" value="TWT76684.1"/>
    <property type="molecule type" value="Genomic_DNA"/>
</dbReference>
<protein>
    <recommendedName>
        <fullName evidence="3">SMP-30/Gluconolaconase/LRE-like region</fullName>
    </recommendedName>
</protein>
<dbReference type="Proteomes" id="UP000315010">
    <property type="component" value="Unassembled WGS sequence"/>
</dbReference>
<gene>
    <name evidence="1" type="ORF">CA13_71810</name>
</gene>
<name>A0A5C5YP57_9BACT</name>
<dbReference type="AlphaFoldDB" id="A0A5C5YP57"/>
<evidence type="ECO:0000313" key="2">
    <source>
        <dbReference type="Proteomes" id="UP000315010"/>
    </source>
</evidence>
<reference evidence="1 2" key="1">
    <citation type="submission" date="2019-02" db="EMBL/GenBank/DDBJ databases">
        <title>Deep-cultivation of Planctomycetes and their phenomic and genomic characterization uncovers novel biology.</title>
        <authorList>
            <person name="Wiegand S."/>
            <person name="Jogler M."/>
            <person name="Boedeker C."/>
            <person name="Pinto D."/>
            <person name="Vollmers J."/>
            <person name="Rivas-Marin E."/>
            <person name="Kohn T."/>
            <person name="Peeters S.H."/>
            <person name="Heuer A."/>
            <person name="Rast P."/>
            <person name="Oberbeckmann S."/>
            <person name="Bunk B."/>
            <person name="Jeske O."/>
            <person name="Meyerdierks A."/>
            <person name="Storesund J.E."/>
            <person name="Kallscheuer N."/>
            <person name="Luecker S."/>
            <person name="Lage O.M."/>
            <person name="Pohl T."/>
            <person name="Merkel B.J."/>
            <person name="Hornburger P."/>
            <person name="Mueller R.-W."/>
            <person name="Bruemmer F."/>
            <person name="Labrenz M."/>
            <person name="Spormann A.M."/>
            <person name="Op Den Camp H."/>
            <person name="Overmann J."/>
            <person name="Amann R."/>
            <person name="Jetten M.S.M."/>
            <person name="Mascher T."/>
            <person name="Medema M.H."/>
            <person name="Devos D.P."/>
            <person name="Kaster A.-K."/>
            <person name="Ovreas L."/>
            <person name="Rohde M."/>
            <person name="Galperin M.Y."/>
            <person name="Jogler C."/>
        </authorList>
    </citation>
    <scope>NUCLEOTIDE SEQUENCE [LARGE SCALE GENOMIC DNA]</scope>
    <source>
        <strain evidence="1 2">CA13</strain>
    </source>
</reference>
<dbReference type="SUPFAM" id="SSF101898">
    <property type="entry name" value="NHL repeat"/>
    <property type="match status" value="1"/>
</dbReference>
<accession>A0A5C5YP57</accession>
<evidence type="ECO:0008006" key="3">
    <source>
        <dbReference type="Google" id="ProtNLM"/>
    </source>
</evidence>
<proteinExistence type="predicted"/>
<sequence length="303" mass="33126">MFVCFRPLGVSLFLLFILSESVGLQSNNAQNPAIAARNLPEKSEVPVYLNEPAVSESSGLASSRRVPGYFWTHNDSGDTARVFAFDCDAKRVGVCKLKSAPAVDWEDMAAFCHNGQNRLLLADCGDNLHKRASISLLIVDEPDPTTDTATDQFGAMTVTYPDGPRDCEAVAVDSSRGQVLLLTKSALPICRVYSIPLSTFERPLPFSHAIEASYVGAIAMPMVTGADFDSATGDLWVVNYWNGFCVRCKDREMRIADQIRTVPAPVKIPRWRQVEAVAVDDNGRAWVTSEGAPMPFGSVKMEE</sequence>
<comment type="caution">
    <text evidence="1">The sequence shown here is derived from an EMBL/GenBank/DDBJ whole genome shotgun (WGS) entry which is preliminary data.</text>
</comment>
<dbReference type="OrthoDB" id="9801244at2"/>
<dbReference type="RefSeq" id="WP_146404410.1">
    <property type="nucleotide sequence ID" value="NZ_SJPJ01000002.1"/>
</dbReference>
<evidence type="ECO:0000313" key="1">
    <source>
        <dbReference type="EMBL" id="TWT76684.1"/>
    </source>
</evidence>